<dbReference type="PANTHER" id="PTHR43775">
    <property type="entry name" value="FATTY ACID SYNTHASE"/>
    <property type="match status" value="1"/>
</dbReference>
<evidence type="ECO:0000256" key="9">
    <source>
        <dbReference type="ARBA" id="ARBA00023098"/>
    </source>
</evidence>
<evidence type="ECO:0000313" key="14">
    <source>
        <dbReference type="EMBL" id="CAG7726235.1"/>
    </source>
</evidence>
<comment type="caution">
    <text evidence="14">The sequence shown here is derived from an EMBL/GenBank/DDBJ whole genome shotgun (WGS) entry which is preliminary data.</text>
</comment>
<keyword evidence="8" id="KW-0560">Oxidoreductase</keyword>
<evidence type="ECO:0000256" key="3">
    <source>
        <dbReference type="ARBA" id="ARBA00022450"/>
    </source>
</evidence>
<evidence type="ECO:0000256" key="8">
    <source>
        <dbReference type="ARBA" id="ARBA00023002"/>
    </source>
</evidence>
<feature type="domain" description="Carrier" evidence="13">
    <location>
        <begin position="139"/>
        <end position="216"/>
    </location>
</feature>
<protein>
    <recommendedName>
        <fullName evidence="2">Fatty acid synthase</fullName>
        <ecNumber evidence="1">2.3.1.85</ecNumber>
    </recommendedName>
</protein>
<evidence type="ECO:0000256" key="11">
    <source>
        <dbReference type="ARBA" id="ARBA00023268"/>
    </source>
</evidence>
<keyword evidence="5" id="KW-0597">Phosphoprotein</keyword>
<reference evidence="14" key="1">
    <citation type="submission" date="2021-06" db="EMBL/GenBank/DDBJ databases">
        <authorList>
            <person name="Hodson N. C."/>
            <person name="Mongue J. A."/>
            <person name="Jaron S. K."/>
        </authorList>
    </citation>
    <scope>NUCLEOTIDE SEQUENCE</scope>
</reference>
<evidence type="ECO:0000256" key="5">
    <source>
        <dbReference type="ARBA" id="ARBA00022553"/>
    </source>
</evidence>
<dbReference type="PROSITE" id="PS00012">
    <property type="entry name" value="PHOSPHOPANTETHEINE"/>
    <property type="match status" value="1"/>
</dbReference>
<keyword evidence="11" id="KW-0511">Multifunctional enzyme</keyword>
<gene>
    <name evidence="14" type="ORF">AFUS01_LOCUS15155</name>
</gene>
<dbReference type="OrthoDB" id="329835at2759"/>
<dbReference type="InterPro" id="IPR013968">
    <property type="entry name" value="PKS_KR"/>
</dbReference>
<organism evidence="14 15">
    <name type="scientific">Allacma fusca</name>
    <dbReference type="NCBI Taxonomy" id="39272"/>
    <lineage>
        <taxon>Eukaryota</taxon>
        <taxon>Metazoa</taxon>
        <taxon>Ecdysozoa</taxon>
        <taxon>Arthropoda</taxon>
        <taxon>Hexapoda</taxon>
        <taxon>Collembola</taxon>
        <taxon>Symphypleona</taxon>
        <taxon>Sminthuridae</taxon>
        <taxon>Allacma</taxon>
    </lineage>
</organism>
<proteinExistence type="predicted"/>
<evidence type="ECO:0000256" key="12">
    <source>
        <dbReference type="ARBA" id="ARBA00044883"/>
    </source>
</evidence>
<dbReference type="AlphaFoldDB" id="A0A8J2KH89"/>
<sequence length="307" mass="34175">MDNLTQADFEDVIKCKADATINLDNLSRQLAPELDYFVVFSSIVSARGNPGQTNYGYANSVMERICEQRKTKGLPALAIQWGAVGDVGVFHRTMKDKNVFGLAPQSLTSCLETLDLYLQQNRTVVSSYVPYTRSDIGKIDPNDSLVNIAANILGIKDVKKVNPKTPLVDLGMDSLMAAELSQALQSRTSIQLSQKEYTLLTFERLAELDAQAASSGGSSIQQANIVEKQLNLKRISTQAVTKMLRCPNDWCLRGKLCPSFSALDERHVALKDSQTGYHKKYFPYSAQTRISNEMAESTYKKQFNCHR</sequence>
<evidence type="ECO:0000256" key="7">
    <source>
        <dbReference type="ARBA" id="ARBA00022857"/>
    </source>
</evidence>
<name>A0A8J2KH89_9HEXA</name>
<evidence type="ECO:0000256" key="2">
    <source>
        <dbReference type="ARBA" id="ARBA00018769"/>
    </source>
</evidence>
<dbReference type="PROSITE" id="PS50075">
    <property type="entry name" value="CARRIER"/>
    <property type="match status" value="1"/>
</dbReference>
<evidence type="ECO:0000256" key="6">
    <source>
        <dbReference type="ARBA" id="ARBA00022832"/>
    </source>
</evidence>
<dbReference type="GO" id="GO:0016491">
    <property type="term" value="F:oxidoreductase activity"/>
    <property type="evidence" value="ECO:0007669"/>
    <property type="project" value="UniProtKB-KW"/>
</dbReference>
<keyword evidence="3" id="KW-0596">Phosphopantetheine</keyword>
<accession>A0A8J2KH89</accession>
<dbReference type="EC" id="2.3.1.85" evidence="1"/>
<keyword evidence="15" id="KW-1185">Reference proteome</keyword>
<dbReference type="EMBL" id="CAJVCH010132637">
    <property type="protein sequence ID" value="CAG7726235.1"/>
    <property type="molecule type" value="Genomic_DNA"/>
</dbReference>
<comment type="catalytic activity">
    <reaction evidence="12">
        <text>acetyl-CoA + n malonyl-CoA + 2n NADPH + 2n H(+) = a long-chain fatty acid + (n+1) CoA + n CO2 + 2n NADP(+).</text>
        <dbReference type="EC" id="2.3.1.85"/>
    </reaction>
</comment>
<keyword evidence="10" id="KW-0275">Fatty acid biosynthesis</keyword>
<keyword evidence="7" id="KW-0521">NADP</keyword>
<evidence type="ECO:0000256" key="1">
    <source>
        <dbReference type="ARBA" id="ARBA00012873"/>
    </source>
</evidence>
<dbReference type="GO" id="GO:0004312">
    <property type="term" value="F:fatty acid synthase activity"/>
    <property type="evidence" value="ECO:0007669"/>
    <property type="project" value="UniProtKB-EC"/>
</dbReference>
<dbReference type="InterPro" id="IPR006162">
    <property type="entry name" value="Ppantetheine_attach_site"/>
</dbReference>
<dbReference type="Pfam" id="PF08659">
    <property type="entry name" value="KR"/>
    <property type="match status" value="1"/>
</dbReference>
<evidence type="ECO:0000259" key="13">
    <source>
        <dbReference type="PROSITE" id="PS50075"/>
    </source>
</evidence>
<dbReference type="GO" id="GO:0006633">
    <property type="term" value="P:fatty acid biosynthetic process"/>
    <property type="evidence" value="ECO:0007669"/>
    <property type="project" value="UniProtKB-KW"/>
</dbReference>
<dbReference type="Proteomes" id="UP000708208">
    <property type="component" value="Unassembled WGS sequence"/>
</dbReference>
<dbReference type="GO" id="GO:0031177">
    <property type="term" value="F:phosphopantetheine binding"/>
    <property type="evidence" value="ECO:0007669"/>
    <property type="project" value="InterPro"/>
</dbReference>
<dbReference type="InterPro" id="IPR050091">
    <property type="entry name" value="PKS_NRPS_Biosynth_Enz"/>
</dbReference>
<keyword evidence="6" id="KW-0276">Fatty acid metabolism</keyword>
<dbReference type="Pfam" id="PF00550">
    <property type="entry name" value="PP-binding"/>
    <property type="match status" value="1"/>
</dbReference>
<dbReference type="SMART" id="SM00823">
    <property type="entry name" value="PKS_PP"/>
    <property type="match status" value="1"/>
</dbReference>
<evidence type="ECO:0000256" key="4">
    <source>
        <dbReference type="ARBA" id="ARBA00022516"/>
    </source>
</evidence>
<evidence type="ECO:0000313" key="15">
    <source>
        <dbReference type="Proteomes" id="UP000708208"/>
    </source>
</evidence>
<dbReference type="PANTHER" id="PTHR43775:SF7">
    <property type="entry name" value="FATTY ACID SYNTHASE"/>
    <property type="match status" value="1"/>
</dbReference>
<keyword evidence="4" id="KW-0444">Lipid biosynthesis</keyword>
<dbReference type="InterPro" id="IPR009081">
    <property type="entry name" value="PP-bd_ACP"/>
</dbReference>
<evidence type="ECO:0000256" key="10">
    <source>
        <dbReference type="ARBA" id="ARBA00023160"/>
    </source>
</evidence>
<keyword evidence="9" id="KW-0443">Lipid metabolism</keyword>
<dbReference type="InterPro" id="IPR020806">
    <property type="entry name" value="PKS_PP-bd"/>
</dbReference>